<evidence type="ECO:0000259" key="7">
    <source>
        <dbReference type="Pfam" id="PF01628"/>
    </source>
</evidence>
<dbReference type="EMBL" id="CP097095">
    <property type="protein sequence ID" value="UQF80570.1"/>
    <property type="molecule type" value="Genomic_DNA"/>
</dbReference>
<reference evidence="9" key="1">
    <citation type="submission" date="2022-05" db="EMBL/GenBank/DDBJ databases">
        <title>Using nanopore sequencing to obtain complete genomes from saliva samples.</title>
        <authorList>
            <person name="Baker J.L."/>
        </authorList>
    </citation>
    <scope>NUCLEOTIDE SEQUENCE</scope>
    <source>
        <strain evidence="9">JCVI-JB-Ag32</strain>
    </source>
</reference>
<dbReference type="Gene3D" id="1.10.10.10">
    <property type="entry name" value="Winged helix-like DNA-binding domain superfamily/Winged helix DNA-binding domain"/>
    <property type="match status" value="1"/>
</dbReference>
<gene>
    <name evidence="6 9" type="primary">hrcA</name>
    <name evidence="9" type="ORF">M3I41_05295</name>
</gene>
<evidence type="ECO:0000256" key="4">
    <source>
        <dbReference type="ARBA" id="ARBA00023163"/>
    </source>
</evidence>
<dbReference type="GO" id="GO:0045892">
    <property type="term" value="P:negative regulation of DNA-templated transcription"/>
    <property type="evidence" value="ECO:0007669"/>
    <property type="project" value="UniProtKB-UniRule"/>
</dbReference>
<evidence type="ECO:0000256" key="5">
    <source>
        <dbReference type="ARBA" id="ARBA00055319"/>
    </source>
</evidence>
<dbReference type="Gene3D" id="3.30.390.60">
    <property type="entry name" value="Heat-inducible transcription repressor hrca homolog, domain 3"/>
    <property type="match status" value="1"/>
</dbReference>
<dbReference type="InterPro" id="IPR029016">
    <property type="entry name" value="GAF-like_dom_sf"/>
</dbReference>
<dbReference type="InterPro" id="IPR001034">
    <property type="entry name" value="DeoR_HTH"/>
</dbReference>
<dbReference type="HAMAP" id="MF_00081">
    <property type="entry name" value="HrcA"/>
    <property type="match status" value="1"/>
</dbReference>
<dbReference type="InterPro" id="IPR021153">
    <property type="entry name" value="HrcA_C"/>
</dbReference>
<organism evidence="9 10">
    <name type="scientific">Actinomyces graevenitzii</name>
    <dbReference type="NCBI Taxonomy" id="55565"/>
    <lineage>
        <taxon>Bacteria</taxon>
        <taxon>Bacillati</taxon>
        <taxon>Actinomycetota</taxon>
        <taxon>Actinomycetes</taxon>
        <taxon>Actinomycetales</taxon>
        <taxon>Actinomycetaceae</taxon>
        <taxon>Actinomyces</taxon>
    </lineage>
</organism>
<dbReference type="InterPro" id="IPR002571">
    <property type="entry name" value="HrcA"/>
</dbReference>
<dbReference type="Proteomes" id="UP000830236">
    <property type="component" value="Chromosome"/>
</dbReference>
<evidence type="ECO:0000256" key="1">
    <source>
        <dbReference type="ARBA" id="ARBA00022491"/>
    </source>
</evidence>
<dbReference type="GO" id="GO:0003677">
    <property type="term" value="F:DNA binding"/>
    <property type="evidence" value="ECO:0007669"/>
    <property type="project" value="InterPro"/>
</dbReference>
<dbReference type="Pfam" id="PF08220">
    <property type="entry name" value="HTH_DeoR"/>
    <property type="match status" value="1"/>
</dbReference>
<dbReference type="SUPFAM" id="SSF55781">
    <property type="entry name" value="GAF domain-like"/>
    <property type="match status" value="1"/>
</dbReference>
<dbReference type="FunFam" id="1.10.10.10:FF:000049">
    <property type="entry name" value="Heat-inducible transcription repressor HrcA"/>
    <property type="match status" value="1"/>
</dbReference>
<dbReference type="Pfam" id="PF01628">
    <property type="entry name" value="HrcA"/>
    <property type="match status" value="1"/>
</dbReference>
<dbReference type="PANTHER" id="PTHR34824">
    <property type="entry name" value="HEAT-INDUCIBLE TRANSCRIPTION REPRESSOR HRCA"/>
    <property type="match status" value="1"/>
</dbReference>
<accession>A0A9E7AH68</accession>
<keyword evidence="3 6" id="KW-0346">Stress response</keyword>
<dbReference type="InterPro" id="IPR023120">
    <property type="entry name" value="WHTH_transcript_rep_HrcA_IDD"/>
</dbReference>
<comment type="function">
    <text evidence="5 6">Negative regulator of class I heat shock genes (grpE-dnaK-dnaJ and groELS operons). Prevents heat-shock induction of these operons.</text>
</comment>
<dbReference type="PANTHER" id="PTHR34824:SF1">
    <property type="entry name" value="HEAT-INDUCIBLE TRANSCRIPTION REPRESSOR HRCA"/>
    <property type="match status" value="1"/>
</dbReference>
<dbReference type="InterPro" id="IPR036390">
    <property type="entry name" value="WH_DNA-bd_sf"/>
</dbReference>
<keyword evidence="2 6" id="KW-0805">Transcription regulation</keyword>
<evidence type="ECO:0000313" key="10">
    <source>
        <dbReference type="Proteomes" id="UP000830236"/>
    </source>
</evidence>
<keyword evidence="4 6" id="KW-0804">Transcription</keyword>
<dbReference type="KEGG" id="agh:M3I41_05295"/>
<dbReference type="InterPro" id="IPR036388">
    <property type="entry name" value="WH-like_DNA-bd_sf"/>
</dbReference>
<evidence type="ECO:0000256" key="6">
    <source>
        <dbReference type="HAMAP-Rule" id="MF_00081"/>
    </source>
</evidence>
<dbReference type="AlphaFoldDB" id="A0A9E7AH68"/>
<proteinExistence type="inferred from homology"/>
<dbReference type="Gene3D" id="3.30.450.40">
    <property type="match status" value="1"/>
</dbReference>
<feature type="domain" description="HTH deoR-type" evidence="8">
    <location>
        <begin position="17"/>
        <end position="60"/>
    </location>
</feature>
<dbReference type="GO" id="GO:0003700">
    <property type="term" value="F:DNA-binding transcription factor activity"/>
    <property type="evidence" value="ECO:0007669"/>
    <property type="project" value="InterPro"/>
</dbReference>
<evidence type="ECO:0000259" key="8">
    <source>
        <dbReference type="Pfam" id="PF08220"/>
    </source>
</evidence>
<protein>
    <recommendedName>
        <fullName evidence="6">Heat-inducible transcription repressor HrcA</fullName>
    </recommendedName>
</protein>
<dbReference type="NCBIfam" id="TIGR00331">
    <property type="entry name" value="hrcA"/>
    <property type="match status" value="1"/>
</dbReference>
<sequence length="347" mass="37307">MVEGRRMAVLNAIVSDYVRTREPVASRALAERYCLGVSPATIRNDMAALEAEGYINQPHTSAGRVPTHKGYRSFVDHIAAIKPLSGPERAAIDRLLAGVVDLNDVVEGAVRALAELTGQLAVVEYPSLRHVHLRHLELVPLPPRRLLLVIITDSGRVEQRTLMVEQDCLSDPASLETLRQRLNQALVGAHSSEVSAVVSTLLKQTEPDMRALMHQIAAQLIAALQSDVEERLVVAGTANLARTTADFSSLEPLLDAVEEQVVLLRLLTGAAGRPSQSVSVSIGEENGQEALAEASVITTSYQTAEGGAVARLGVLGPTRMDYPAAMASVQAVANYLSRYFNQGAQNQ</sequence>
<evidence type="ECO:0000313" key="9">
    <source>
        <dbReference type="EMBL" id="UQF80570.1"/>
    </source>
</evidence>
<comment type="similarity">
    <text evidence="6">Belongs to the HrcA family.</text>
</comment>
<feature type="domain" description="Heat-inducible transcription repressor HrcA C-terminal" evidence="7">
    <location>
        <begin position="104"/>
        <end position="326"/>
    </location>
</feature>
<name>A0A9E7AH68_9ACTO</name>
<dbReference type="PIRSF" id="PIRSF005485">
    <property type="entry name" value="HrcA"/>
    <property type="match status" value="1"/>
</dbReference>
<evidence type="ECO:0000256" key="2">
    <source>
        <dbReference type="ARBA" id="ARBA00023015"/>
    </source>
</evidence>
<keyword evidence="1 6" id="KW-0678">Repressor</keyword>
<dbReference type="SUPFAM" id="SSF46785">
    <property type="entry name" value="Winged helix' DNA-binding domain"/>
    <property type="match status" value="1"/>
</dbReference>
<evidence type="ECO:0000256" key="3">
    <source>
        <dbReference type="ARBA" id="ARBA00023016"/>
    </source>
</evidence>